<gene>
    <name evidence="1" type="ORF">OWR29_46185</name>
</gene>
<name>A0ABT4BFW9_9ACTN</name>
<keyword evidence="2" id="KW-1185">Reference proteome</keyword>
<proteinExistence type="predicted"/>
<organism evidence="1 2">
    <name type="scientific">Paractinoplanes pyxinae</name>
    <dbReference type="NCBI Taxonomy" id="2997416"/>
    <lineage>
        <taxon>Bacteria</taxon>
        <taxon>Bacillati</taxon>
        <taxon>Actinomycetota</taxon>
        <taxon>Actinomycetes</taxon>
        <taxon>Micromonosporales</taxon>
        <taxon>Micromonosporaceae</taxon>
        <taxon>Paractinoplanes</taxon>
    </lineage>
</organism>
<comment type="caution">
    <text evidence="1">The sequence shown here is derived from an EMBL/GenBank/DDBJ whole genome shotgun (WGS) entry which is preliminary data.</text>
</comment>
<protein>
    <submittedName>
        <fullName evidence="1">Uncharacterized protein</fullName>
    </submittedName>
</protein>
<accession>A0ABT4BFW9</accession>
<reference evidence="1" key="1">
    <citation type="submission" date="2022-11" db="EMBL/GenBank/DDBJ databases">
        <authorList>
            <person name="Somphong A."/>
            <person name="Phongsopitanun W."/>
        </authorList>
    </citation>
    <scope>NUCLEOTIDE SEQUENCE</scope>
    <source>
        <strain evidence="1">Pm04-4</strain>
    </source>
</reference>
<evidence type="ECO:0000313" key="1">
    <source>
        <dbReference type="EMBL" id="MCY1145439.1"/>
    </source>
</evidence>
<dbReference type="Proteomes" id="UP001151002">
    <property type="component" value="Unassembled WGS sequence"/>
</dbReference>
<dbReference type="RefSeq" id="WP_267570058.1">
    <property type="nucleotide sequence ID" value="NZ_JAPNTZ010000026.1"/>
</dbReference>
<sequence>MVMAAVLTAILMIVAAVAVVARRPVPPAPTLLASKAQPPAADRTAGLIPQFVAGPRGSRAPPAATV</sequence>
<dbReference type="EMBL" id="JAPNTZ010000026">
    <property type="protein sequence ID" value="MCY1145439.1"/>
    <property type="molecule type" value="Genomic_DNA"/>
</dbReference>
<evidence type="ECO:0000313" key="2">
    <source>
        <dbReference type="Proteomes" id="UP001151002"/>
    </source>
</evidence>